<dbReference type="InterPro" id="IPR029062">
    <property type="entry name" value="Class_I_gatase-like"/>
</dbReference>
<evidence type="ECO:0000313" key="6">
    <source>
        <dbReference type="Proteomes" id="UP000679179"/>
    </source>
</evidence>
<reference evidence="5" key="1">
    <citation type="submission" date="2021-03" db="EMBL/GenBank/DDBJ databases">
        <title>Taxonomic study of Clostridium polyendosporum from meadow-gley soil under rice.</title>
        <authorList>
            <person name="Kobayashi H."/>
            <person name="Tanizawa Y."/>
            <person name="Yagura M."/>
        </authorList>
    </citation>
    <scope>NUCLEOTIDE SEQUENCE</scope>
    <source>
        <strain evidence="5">JCM 30710</strain>
    </source>
</reference>
<organism evidence="5 6">
    <name type="scientific">Clostridium polyendosporum</name>
    <dbReference type="NCBI Taxonomy" id="69208"/>
    <lineage>
        <taxon>Bacteria</taxon>
        <taxon>Bacillati</taxon>
        <taxon>Bacillota</taxon>
        <taxon>Clostridia</taxon>
        <taxon>Eubacteriales</taxon>
        <taxon>Clostridiaceae</taxon>
        <taxon>Clostridium</taxon>
    </lineage>
</organism>
<proteinExistence type="inferred from homology"/>
<comment type="caution">
    <text evidence="5">The sequence shown here is derived from an EMBL/GenBank/DDBJ whole genome shotgun (WGS) entry which is preliminary data.</text>
</comment>
<dbReference type="RefSeq" id="WP_212902678.1">
    <property type="nucleotide sequence ID" value="NZ_BOPZ01000003.1"/>
</dbReference>
<dbReference type="GO" id="GO:0008236">
    <property type="term" value="F:serine-type peptidase activity"/>
    <property type="evidence" value="ECO:0007669"/>
    <property type="project" value="UniProtKB-KW"/>
</dbReference>
<evidence type="ECO:0000313" key="5">
    <source>
        <dbReference type="EMBL" id="GIM27928.1"/>
    </source>
</evidence>
<keyword evidence="2" id="KW-0645">Protease</keyword>
<keyword evidence="3" id="KW-0378">Hydrolase</keyword>
<keyword evidence="6" id="KW-1185">Reference proteome</keyword>
<dbReference type="AlphaFoldDB" id="A0A919RYK2"/>
<dbReference type="InterPro" id="IPR005320">
    <property type="entry name" value="Peptidase_S51"/>
</dbReference>
<name>A0A919RYK2_9CLOT</name>
<dbReference type="SUPFAM" id="SSF52317">
    <property type="entry name" value="Class I glutamine amidotransferase-like"/>
    <property type="match status" value="1"/>
</dbReference>
<protein>
    <recommendedName>
        <fullName evidence="7">Dipeptidase E</fullName>
    </recommendedName>
</protein>
<dbReference type="Pfam" id="PF03575">
    <property type="entry name" value="Peptidase_S51"/>
    <property type="match status" value="1"/>
</dbReference>
<dbReference type="Gene3D" id="3.40.50.880">
    <property type="match status" value="1"/>
</dbReference>
<evidence type="ECO:0000256" key="3">
    <source>
        <dbReference type="ARBA" id="ARBA00022801"/>
    </source>
</evidence>
<comment type="similarity">
    <text evidence="1">Belongs to the peptidase S51 family.</text>
</comment>
<keyword evidence="4" id="KW-0720">Serine protease</keyword>
<dbReference type="GO" id="GO:0006508">
    <property type="term" value="P:proteolysis"/>
    <property type="evidence" value="ECO:0007669"/>
    <property type="project" value="UniProtKB-KW"/>
</dbReference>
<evidence type="ECO:0000256" key="2">
    <source>
        <dbReference type="ARBA" id="ARBA00022670"/>
    </source>
</evidence>
<evidence type="ECO:0000256" key="1">
    <source>
        <dbReference type="ARBA" id="ARBA00006534"/>
    </source>
</evidence>
<evidence type="ECO:0008006" key="7">
    <source>
        <dbReference type="Google" id="ProtNLM"/>
    </source>
</evidence>
<gene>
    <name evidence="5" type="ORF">CPJCM30710_05940</name>
</gene>
<evidence type="ECO:0000256" key="4">
    <source>
        <dbReference type="ARBA" id="ARBA00022825"/>
    </source>
</evidence>
<dbReference type="Proteomes" id="UP000679179">
    <property type="component" value="Unassembled WGS sequence"/>
</dbReference>
<dbReference type="EMBL" id="BOPZ01000003">
    <property type="protein sequence ID" value="GIM27928.1"/>
    <property type="molecule type" value="Genomic_DNA"/>
</dbReference>
<sequence>MKLFLLSKLNSHREDSVNKLLLSTIGKKGAQVGYISFNSDSMRKVFNSNMFFYRGLGLSNILYFDLEEEFNSTITDNILNCDAIYLCSDDTNKLLYLLKKRNMNKILKRYVSQGGILVGVSAGGILMTEDIAIASLIVGEEPPVKDATFLSLVDFTFIPHWQENTQYLPMLIDYSLQHRKKIYCCSDGYGIAVIDNKIEFFGDIVKIHEGNISIYKGNYKVF</sequence>
<accession>A0A919RYK2</accession>